<evidence type="ECO:0000256" key="2">
    <source>
        <dbReference type="ARBA" id="ARBA00022679"/>
    </source>
</evidence>
<feature type="region of interest" description="Disordered" evidence="3">
    <location>
        <begin position="211"/>
        <end position="233"/>
    </location>
</feature>
<dbReference type="Gene3D" id="3.40.50.2000">
    <property type="entry name" value="Glycogen Phosphorylase B"/>
    <property type="match status" value="2"/>
</dbReference>
<evidence type="ECO:0000256" key="3">
    <source>
        <dbReference type="SAM" id="MobiDB-lite"/>
    </source>
</evidence>
<evidence type="ECO:0000313" key="7">
    <source>
        <dbReference type="Proteomes" id="UP000029060"/>
    </source>
</evidence>
<dbReference type="PANTHER" id="PTHR45947">
    <property type="entry name" value="SULFOQUINOVOSYL TRANSFERASE SQD2"/>
    <property type="match status" value="1"/>
</dbReference>
<comment type="caution">
    <text evidence="6">The sequence shown here is derived from an EMBL/GenBank/DDBJ whole genome shotgun (WGS) entry which is preliminary data.</text>
</comment>
<dbReference type="InterPro" id="IPR001296">
    <property type="entry name" value="Glyco_trans_1"/>
</dbReference>
<evidence type="ECO:0000259" key="4">
    <source>
        <dbReference type="Pfam" id="PF00534"/>
    </source>
</evidence>
<dbReference type="InterPro" id="IPR050194">
    <property type="entry name" value="Glycosyltransferase_grp1"/>
</dbReference>
<dbReference type="Proteomes" id="UP000029060">
    <property type="component" value="Unassembled WGS sequence"/>
</dbReference>
<keyword evidence="2 6" id="KW-0808">Transferase</keyword>
<evidence type="ECO:0000259" key="5">
    <source>
        <dbReference type="Pfam" id="PF13439"/>
    </source>
</evidence>
<dbReference type="eggNOG" id="COG0438">
    <property type="taxonomic scope" value="Bacteria"/>
</dbReference>
<evidence type="ECO:0000313" key="6">
    <source>
        <dbReference type="EMBL" id="KFI71519.1"/>
    </source>
</evidence>
<gene>
    <name evidence="6" type="ORF">BMERY_1026</name>
</gene>
<dbReference type="OrthoDB" id="9802525at2"/>
<dbReference type="InterPro" id="IPR028098">
    <property type="entry name" value="Glyco_trans_4-like_N"/>
</dbReference>
<keyword evidence="7" id="KW-1185">Reference proteome</keyword>
<dbReference type="Pfam" id="PF13439">
    <property type="entry name" value="Glyco_transf_4"/>
    <property type="match status" value="1"/>
</dbReference>
<sequence>MESNGRREDPGERPLTIAMVVDSVGNQGNGTSNSALQWARELERQGHTVRLVGVGAPVYAAKIHHVPLVSWVAAKQQMQFAEPDDALFRAAFDGVDVVHIYMPFAFGRRAAAVARRMGIPVTAGYHVQPENVLYSAGLLRFIPGLPHLIYRLFHHWLYQGIRHIHVPTDMTARLLRENGYRAKLHVISNGYSPQFTPRNVDAESGFEAGAETGEGHAGGCAGARTEAHADSARDAGGEPFRIIASGRLTHEKDHITLIKAIGLSRHANEIELVIAGAGPLKRYLRIQSDRRLKRPASIGFRRNADMPELLRSGDLFVHCSIADIESISVIEAMACGLAPVIAVSDLSAASHFALLPQSTFPVRDPAALAQRIDWWIEHPEERAVWSQRYARHTKERYSVESSVRAFVAMEREAIADR</sequence>
<dbReference type="AlphaFoldDB" id="A0A087BKG9"/>
<name>A0A087BKG9_9BIFI</name>
<evidence type="ECO:0000256" key="1">
    <source>
        <dbReference type="ARBA" id="ARBA00022676"/>
    </source>
</evidence>
<proteinExistence type="predicted"/>
<reference evidence="6 7" key="1">
    <citation type="submission" date="2014-03" db="EMBL/GenBank/DDBJ databases">
        <title>Genomics of Bifidobacteria.</title>
        <authorList>
            <person name="Ventura M."/>
            <person name="Milani C."/>
            <person name="Lugli G.A."/>
        </authorList>
    </citation>
    <scope>NUCLEOTIDE SEQUENCE [LARGE SCALE GENOMIC DNA]</scope>
    <source>
        <strain evidence="6 7">LMG 11341</strain>
    </source>
</reference>
<organism evidence="6 7">
    <name type="scientific">Bifidobacterium merycicum</name>
    <dbReference type="NCBI Taxonomy" id="78345"/>
    <lineage>
        <taxon>Bacteria</taxon>
        <taxon>Bacillati</taxon>
        <taxon>Actinomycetota</taxon>
        <taxon>Actinomycetes</taxon>
        <taxon>Bifidobacteriales</taxon>
        <taxon>Bifidobacteriaceae</taxon>
        <taxon>Bifidobacterium</taxon>
    </lineage>
</organism>
<protein>
    <submittedName>
        <fullName evidence="6">Glycosyltransferase, group 1 family protein</fullName>
    </submittedName>
</protein>
<keyword evidence="1" id="KW-0328">Glycosyltransferase</keyword>
<dbReference type="SUPFAM" id="SSF53756">
    <property type="entry name" value="UDP-Glycosyltransferase/glycogen phosphorylase"/>
    <property type="match status" value="1"/>
</dbReference>
<feature type="domain" description="Glycosyltransferase subfamily 4-like N-terminal" evidence="5">
    <location>
        <begin position="29"/>
        <end position="193"/>
    </location>
</feature>
<feature type="domain" description="Glycosyl transferase family 1" evidence="4">
    <location>
        <begin position="237"/>
        <end position="388"/>
    </location>
</feature>
<accession>A0A087BKG9</accession>
<dbReference type="EMBL" id="JGZC01000001">
    <property type="protein sequence ID" value="KFI71519.1"/>
    <property type="molecule type" value="Genomic_DNA"/>
</dbReference>
<dbReference type="GO" id="GO:0016757">
    <property type="term" value="F:glycosyltransferase activity"/>
    <property type="evidence" value="ECO:0007669"/>
    <property type="project" value="UniProtKB-KW"/>
</dbReference>
<dbReference type="GO" id="GO:1901137">
    <property type="term" value="P:carbohydrate derivative biosynthetic process"/>
    <property type="evidence" value="ECO:0007669"/>
    <property type="project" value="UniProtKB-ARBA"/>
</dbReference>
<dbReference type="Pfam" id="PF00534">
    <property type="entry name" value="Glycos_transf_1"/>
    <property type="match status" value="1"/>
</dbReference>
<dbReference type="RefSeq" id="WP_033521957.1">
    <property type="nucleotide sequence ID" value="NZ_JGZC01000001.1"/>
</dbReference>
<dbReference type="PANTHER" id="PTHR45947:SF3">
    <property type="entry name" value="SULFOQUINOVOSYL TRANSFERASE SQD2"/>
    <property type="match status" value="1"/>
</dbReference>
<dbReference type="STRING" id="78345.BMERY_1026"/>